<keyword evidence="7" id="KW-1185">Reference proteome</keyword>
<evidence type="ECO:0000256" key="2">
    <source>
        <dbReference type="ARBA" id="ARBA00022741"/>
    </source>
</evidence>
<dbReference type="Gene3D" id="3.40.50.300">
    <property type="entry name" value="P-loop containing nucleotide triphosphate hydrolases"/>
    <property type="match status" value="1"/>
</dbReference>
<evidence type="ECO:0000313" key="6">
    <source>
        <dbReference type="EMBL" id="GIF08197.1"/>
    </source>
</evidence>
<dbReference type="RefSeq" id="WP_203683568.1">
    <property type="nucleotide sequence ID" value="NZ_BOMW01000060.1"/>
</dbReference>
<dbReference type="PANTHER" id="PTHR42708:SF1">
    <property type="entry name" value="GLIDING MOTILITY PROTEIN MGLA"/>
    <property type="match status" value="1"/>
</dbReference>
<proteinExistence type="inferred from homology"/>
<reference evidence="6" key="1">
    <citation type="submission" date="2021-01" db="EMBL/GenBank/DDBJ databases">
        <title>Whole genome shotgun sequence of Actinoplanes siamensis NBRC 109076.</title>
        <authorList>
            <person name="Komaki H."/>
            <person name="Tamura T."/>
        </authorList>
    </citation>
    <scope>NUCLEOTIDE SEQUENCE</scope>
    <source>
        <strain evidence="6">NBRC 109076</strain>
    </source>
</reference>
<dbReference type="Pfam" id="PF03029">
    <property type="entry name" value="ATP_bind_1"/>
    <property type="match status" value="1"/>
</dbReference>
<keyword evidence="3" id="KW-0378">Hydrolase</keyword>
<dbReference type="InterPro" id="IPR027417">
    <property type="entry name" value="P-loop_NTPase"/>
</dbReference>
<dbReference type="GO" id="GO:0005525">
    <property type="term" value="F:GTP binding"/>
    <property type="evidence" value="ECO:0007669"/>
    <property type="project" value="UniProtKB-KW"/>
</dbReference>
<keyword evidence="2" id="KW-0547">Nucleotide-binding</keyword>
<evidence type="ECO:0000256" key="1">
    <source>
        <dbReference type="ARBA" id="ARBA00005290"/>
    </source>
</evidence>
<organism evidence="6 7">
    <name type="scientific">Actinoplanes siamensis</name>
    <dbReference type="NCBI Taxonomy" id="1223317"/>
    <lineage>
        <taxon>Bacteria</taxon>
        <taxon>Bacillati</taxon>
        <taxon>Actinomycetota</taxon>
        <taxon>Actinomycetes</taxon>
        <taxon>Micromonosporales</taxon>
        <taxon>Micromonosporaceae</taxon>
        <taxon>Actinoplanes</taxon>
    </lineage>
</organism>
<dbReference type="EMBL" id="BOMW01000060">
    <property type="protein sequence ID" value="GIF08197.1"/>
    <property type="molecule type" value="Genomic_DNA"/>
</dbReference>
<dbReference type="PRINTS" id="PR00449">
    <property type="entry name" value="RASTRNSFRMNG"/>
</dbReference>
<dbReference type="GO" id="GO:0005524">
    <property type="term" value="F:ATP binding"/>
    <property type="evidence" value="ECO:0007669"/>
    <property type="project" value="UniProtKB-KW"/>
</dbReference>
<comment type="similarity">
    <text evidence="1">Belongs to the GPN-loop GTPase family.</text>
</comment>
<feature type="region of interest" description="Disordered" evidence="5">
    <location>
        <begin position="191"/>
        <end position="213"/>
    </location>
</feature>
<name>A0A919TMZ4_9ACTN</name>
<dbReference type="GO" id="GO:0016787">
    <property type="term" value="F:hydrolase activity"/>
    <property type="evidence" value="ECO:0007669"/>
    <property type="project" value="UniProtKB-KW"/>
</dbReference>
<accession>A0A919TMZ4</accession>
<protein>
    <submittedName>
        <fullName evidence="6">ATP-binding protein</fullName>
    </submittedName>
</protein>
<evidence type="ECO:0000313" key="7">
    <source>
        <dbReference type="Proteomes" id="UP000629619"/>
    </source>
</evidence>
<dbReference type="SUPFAM" id="SSF52540">
    <property type="entry name" value="P-loop containing nucleoside triphosphate hydrolases"/>
    <property type="match status" value="1"/>
</dbReference>
<dbReference type="Proteomes" id="UP000629619">
    <property type="component" value="Unassembled WGS sequence"/>
</dbReference>
<evidence type="ECO:0000256" key="4">
    <source>
        <dbReference type="ARBA" id="ARBA00023134"/>
    </source>
</evidence>
<feature type="compositionally biased region" description="Polar residues" evidence="5">
    <location>
        <begin position="203"/>
        <end position="213"/>
    </location>
</feature>
<comment type="caution">
    <text evidence="6">The sequence shown here is derived from an EMBL/GenBank/DDBJ whole genome shotgun (WGS) entry which is preliminary data.</text>
</comment>
<dbReference type="PANTHER" id="PTHR42708">
    <property type="entry name" value="ATP/GTP-BINDING PROTEIN-RELATED"/>
    <property type="match status" value="1"/>
</dbReference>
<gene>
    <name evidence="6" type="ORF">Asi03nite_57350</name>
</gene>
<sequence>MSALSDTAAPPIAVKIVISGGFGVGKTTFVGAISEIEPLVTEAELTERSIGVDDTSAVSGKTTTTVALDFGRITLDDTLLLYLFGTPGQDRFAFLWDDLVDGALGAVVLVDTRRVEDSFPAIDYFEENEIPFIVAVNRFDGGQRFGLAEVRDALGVDATVPIVECDARQRESVKDVLAALTEEVLTRRLGASGPGAVARREQGPTSPASRRHP</sequence>
<evidence type="ECO:0000256" key="5">
    <source>
        <dbReference type="SAM" id="MobiDB-lite"/>
    </source>
</evidence>
<keyword evidence="6" id="KW-0067">ATP-binding</keyword>
<dbReference type="InterPro" id="IPR004130">
    <property type="entry name" value="Gpn"/>
</dbReference>
<dbReference type="InterPro" id="IPR052705">
    <property type="entry name" value="Gliding_Motility_GTPase"/>
</dbReference>
<dbReference type="CDD" id="cd00882">
    <property type="entry name" value="Ras_like_GTPase"/>
    <property type="match status" value="1"/>
</dbReference>
<keyword evidence="4" id="KW-0342">GTP-binding</keyword>
<dbReference type="AlphaFoldDB" id="A0A919TMZ4"/>
<evidence type="ECO:0000256" key="3">
    <source>
        <dbReference type="ARBA" id="ARBA00022801"/>
    </source>
</evidence>